<feature type="transmembrane region" description="Helical" evidence="9">
    <location>
        <begin position="256"/>
        <end position="278"/>
    </location>
</feature>
<dbReference type="Proteomes" id="UP000615026">
    <property type="component" value="Unassembled WGS sequence"/>
</dbReference>
<feature type="domain" description="Cation-transporting P-type ATPase N-terminal" evidence="10">
    <location>
        <begin position="13"/>
        <end position="87"/>
    </location>
</feature>
<comment type="similarity">
    <text evidence="2">Belongs to the cation transport ATPase (P-type) (TC 3.A.3) family. Type IIA subfamily.</text>
</comment>
<feature type="transmembrane region" description="Helical" evidence="9">
    <location>
        <begin position="710"/>
        <end position="732"/>
    </location>
</feature>
<sequence>MQADPRYEYPSRDWHQLDASAVVTLLKTSSTAGLSESDVRTNLDNYGLNTLPEILPRSSLKLWLAQFTTLPVALLTAAACLCLFTGGTIDAVVIMGVVGINATIGYVTESQSEKIIRTLKSRGEPMTRVIRSGQEQPIATASVVPGDLLILRAGSFVAADSRVIDAQGLTINEAALTGESIPVEKTPDVLPRGEVPLAERINMVYKGTLVTDGQGVAIAVATGPTTELGKIQQLVDTVPATETPLQKQLDTVSGQLVGLSCAVCALVFGMGVLRGYALLPMLKIAISLAVAAVPEGLPTIATTTLALGIQEMRHRHIFIRTLNAVEALGAVQTICLDKTGTITENKMVVSDVQVGTDCWQVNAGKWLSPTGRAFVPKINPKPVSQSATGLLMQVAVLCSDAQVKPQTDGPPVITGSATETALIEMAVAAGVDVVDQQRHAPLMVTYARTQTHPVMSTIHQSRTTSSEAEALTLIAVKGNPAAVLSRCDRWQQGEMIHPLTAADRGRIGLSNQQLAGKALRVLGFAYKQGAYPPRERTDSAPENNLIWLGLVGLSDPIRAGVPDLIGAFHQAGLKTVMITGDQRPTARAIAETLQLSRQSQMTVLDATGLSSLSPSSHLEQVDVFSRVTPTHKLEIVQTLQAAGQIVAMTGDGINDTPALKIANVGIAMGAGSSDGVHEVADVVIADNNLKTLVDALKRGRTTYSNIRKSVHFLLSTNLSEIIVTAVMTTVAIGSPMTVMQLLWLNLVTDVFPGLALALEPPESDVLTQAPRNPHEPLIKATDFGRIGFESIVLSLSALGGYGYGLWQHGPGPQSGTILFMGLTIGQILHTLSCRSEKYGVWNTQQLSVNPYVVVAISFTLILQLLPMVFLALTNLLSLAPLTLIDWLIVALSSLLPLLVNDGSKFLFDHNFGKHLEKRPITS</sequence>
<dbReference type="GO" id="GO:0005391">
    <property type="term" value="F:P-type sodium:potassium-exchanging transporter activity"/>
    <property type="evidence" value="ECO:0007669"/>
    <property type="project" value="TreeGrafter"/>
</dbReference>
<dbReference type="InterPro" id="IPR008250">
    <property type="entry name" value="ATPase_P-typ_transduc_dom_A_sf"/>
</dbReference>
<feature type="transmembrane region" description="Helical" evidence="9">
    <location>
        <begin position="284"/>
        <end position="309"/>
    </location>
</feature>
<keyword evidence="5" id="KW-0067">ATP-binding</keyword>
<dbReference type="Pfam" id="PF00122">
    <property type="entry name" value="E1-E2_ATPase"/>
    <property type="match status" value="1"/>
</dbReference>
<dbReference type="Gene3D" id="1.20.1110.10">
    <property type="entry name" value="Calcium-transporting ATPase, transmembrane domain"/>
    <property type="match status" value="1"/>
</dbReference>
<dbReference type="InterPro" id="IPR023298">
    <property type="entry name" value="ATPase_P-typ_TM_dom_sf"/>
</dbReference>
<dbReference type="PROSITE" id="PS00154">
    <property type="entry name" value="ATPASE_E1_E2"/>
    <property type="match status" value="1"/>
</dbReference>
<keyword evidence="6" id="KW-1278">Translocase</keyword>
<evidence type="ECO:0000256" key="2">
    <source>
        <dbReference type="ARBA" id="ARBA00005675"/>
    </source>
</evidence>
<dbReference type="SUPFAM" id="SSF81653">
    <property type="entry name" value="Calcium ATPase, transduction domain A"/>
    <property type="match status" value="1"/>
</dbReference>
<evidence type="ECO:0000256" key="6">
    <source>
        <dbReference type="ARBA" id="ARBA00022967"/>
    </source>
</evidence>
<comment type="subcellular location">
    <subcellularLocation>
        <location evidence="1">Membrane</location>
        <topology evidence="1">Multi-pass membrane protein</topology>
    </subcellularLocation>
</comment>
<keyword evidence="7 9" id="KW-1133">Transmembrane helix</keyword>
<evidence type="ECO:0000259" key="10">
    <source>
        <dbReference type="SMART" id="SM00831"/>
    </source>
</evidence>
<dbReference type="GO" id="GO:1990573">
    <property type="term" value="P:potassium ion import across plasma membrane"/>
    <property type="evidence" value="ECO:0007669"/>
    <property type="project" value="TreeGrafter"/>
</dbReference>
<dbReference type="InterPro" id="IPR001757">
    <property type="entry name" value="P_typ_ATPase"/>
</dbReference>
<dbReference type="SMART" id="SM00831">
    <property type="entry name" value="Cation_ATPase_N"/>
    <property type="match status" value="1"/>
</dbReference>
<keyword evidence="8 9" id="KW-0472">Membrane</keyword>
<dbReference type="Pfam" id="PF08282">
    <property type="entry name" value="Hydrolase_3"/>
    <property type="match status" value="1"/>
</dbReference>
<dbReference type="InterPro" id="IPR018303">
    <property type="entry name" value="ATPase_P-typ_P_site"/>
</dbReference>
<dbReference type="GO" id="GO:0030007">
    <property type="term" value="P:intracellular potassium ion homeostasis"/>
    <property type="evidence" value="ECO:0007669"/>
    <property type="project" value="TreeGrafter"/>
</dbReference>
<organism evidence="11 12">
    <name type="scientific">Leptolyngbya cf. ectocarpi LEGE 11479</name>
    <dbReference type="NCBI Taxonomy" id="1828722"/>
    <lineage>
        <taxon>Bacteria</taxon>
        <taxon>Bacillati</taxon>
        <taxon>Cyanobacteriota</taxon>
        <taxon>Cyanophyceae</taxon>
        <taxon>Leptolyngbyales</taxon>
        <taxon>Leptolyngbyaceae</taxon>
        <taxon>Leptolyngbya group</taxon>
        <taxon>Leptolyngbya</taxon>
    </lineage>
</organism>
<dbReference type="InterPro" id="IPR004014">
    <property type="entry name" value="ATPase_P-typ_cation-transptr_N"/>
</dbReference>
<dbReference type="PRINTS" id="PR00120">
    <property type="entry name" value="HATPASE"/>
</dbReference>
<dbReference type="PANTHER" id="PTHR43294:SF20">
    <property type="entry name" value="P-TYPE ATPASE"/>
    <property type="match status" value="1"/>
</dbReference>
<dbReference type="Pfam" id="PF13246">
    <property type="entry name" value="Cation_ATPase"/>
    <property type="match status" value="1"/>
</dbReference>
<reference evidence="11" key="1">
    <citation type="submission" date="2020-10" db="EMBL/GenBank/DDBJ databases">
        <authorList>
            <person name="Castelo-Branco R."/>
            <person name="Eusebio N."/>
            <person name="Adriana R."/>
            <person name="Vieira A."/>
            <person name="Brugerolle De Fraissinette N."/>
            <person name="Rezende De Castro R."/>
            <person name="Schneider M.P."/>
            <person name="Vasconcelos V."/>
            <person name="Leao P.N."/>
        </authorList>
    </citation>
    <scope>NUCLEOTIDE SEQUENCE</scope>
    <source>
        <strain evidence="11">LEGE 11479</strain>
    </source>
</reference>
<evidence type="ECO:0000256" key="5">
    <source>
        <dbReference type="ARBA" id="ARBA00022840"/>
    </source>
</evidence>
<evidence type="ECO:0000256" key="1">
    <source>
        <dbReference type="ARBA" id="ARBA00004141"/>
    </source>
</evidence>
<protein>
    <submittedName>
        <fullName evidence="11">Cation-translocating P-type ATPase</fullName>
    </submittedName>
</protein>
<feature type="transmembrane region" description="Helical" evidence="9">
    <location>
        <begin position="812"/>
        <end position="831"/>
    </location>
</feature>
<keyword evidence="3 9" id="KW-0812">Transmembrane</keyword>
<dbReference type="GO" id="GO:0005524">
    <property type="term" value="F:ATP binding"/>
    <property type="evidence" value="ECO:0007669"/>
    <property type="project" value="UniProtKB-KW"/>
</dbReference>
<dbReference type="Pfam" id="PF00690">
    <property type="entry name" value="Cation_ATPase_N"/>
    <property type="match status" value="1"/>
</dbReference>
<dbReference type="InterPro" id="IPR006068">
    <property type="entry name" value="ATPase_P-typ_cation-transptr_C"/>
</dbReference>
<dbReference type="InterPro" id="IPR044492">
    <property type="entry name" value="P_typ_ATPase_HD_dom"/>
</dbReference>
<dbReference type="GO" id="GO:0006883">
    <property type="term" value="P:intracellular sodium ion homeostasis"/>
    <property type="evidence" value="ECO:0007669"/>
    <property type="project" value="TreeGrafter"/>
</dbReference>
<dbReference type="InterPro" id="IPR036412">
    <property type="entry name" value="HAD-like_sf"/>
</dbReference>
<evidence type="ECO:0000256" key="9">
    <source>
        <dbReference type="SAM" id="Phobius"/>
    </source>
</evidence>
<dbReference type="InterPro" id="IPR059000">
    <property type="entry name" value="ATPase_P-type_domA"/>
</dbReference>
<dbReference type="InterPro" id="IPR023299">
    <property type="entry name" value="ATPase_P-typ_cyto_dom_N"/>
</dbReference>
<dbReference type="GO" id="GO:0036376">
    <property type="term" value="P:sodium ion export across plasma membrane"/>
    <property type="evidence" value="ECO:0007669"/>
    <property type="project" value="TreeGrafter"/>
</dbReference>
<dbReference type="Gene3D" id="3.40.50.1000">
    <property type="entry name" value="HAD superfamily/HAD-like"/>
    <property type="match status" value="1"/>
</dbReference>
<evidence type="ECO:0000313" key="12">
    <source>
        <dbReference type="Proteomes" id="UP000615026"/>
    </source>
</evidence>
<accession>A0A928ZZR7</accession>
<feature type="transmembrane region" description="Helical" evidence="9">
    <location>
        <begin position="62"/>
        <end position="86"/>
    </location>
</feature>
<dbReference type="SUPFAM" id="SSF81665">
    <property type="entry name" value="Calcium ATPase, transmembrane domain M"/>
    <property type="match status" value="1"/>
</dbReference>
<dbReference type="PRINTS" id="PR00119">
    <property type="entry name" value="CATATPASE"/>
</dbReference>
<dbReference type="Gene3D" id="3.40.1110.10">
    <property type="entry name" value="Calcium-transporting ATPase, cytoplasmic domain N"/>
    <property type="match status" value="1"/>
</dbReference>
<dbReference type="GO" id="GO:0016887">
    <property type="term" value="F:ATP hydrolysis activity"/>
    <property type="evidence" value="ECO:0007669"/>
    <property type="project" value="InterPro"/>
</dbReference>
<dbReference type="InterPro" id="IPR023214">
    <property type="entry name" value="HAD_sf"/>
</dbReference>
<dbReference type="Gene3D" id="2.70.150.10">
    <property type="entry name" value="Calcium-transporting ATPase, cytoplasmic transduction domain A"/>
    <property type="match status" value="1"/>
</dbReference>
<dbReference type="PANTHER" id="PTHR43294">
    <property type="entry name" value="SODIUM/POTASSIUM-TRANSPORTING ATPASE SUBUNIT ALPHA"/>
    <property type="match status" value="1"/>
</dbReference>
<gene>
    <name evidence="11" type="ORF">IQ260_28115</name>
</gene>
<evidence type="ECO:0000256" key="7">
    <source>
        <dbReference type="ARBA" id="ARBA00022989"/>
    </source>
</evidence>
<dbReference type="NCBIfam" id="TIGR01494">
    <property type="entry name" value="ATPase_P-type"/>
    <property type="match status" value="2"/>
</dbReference>
<dbReference type="SFLD" id="SFLDF00027">
    <property type="entry name" value="p-type_atpase"/>
    <property type="match status" value="1"/>
</dbReference>
<dbReference type="GO" id="GO:1902600">
    <property type="term" value="P:proton transmembrane transport"/>
    <property type="evidence" value="ECO:0007669"/>
    <property type="project" value="TreeGrafter"/>
</dbReference>
<dbReference type="SUPFAM" id="SSF56784">
    <property type="entry name" value="HAD-like"/>
    <property type="match status" value="1"/>
</dbReference>
<evidence type="ECO:0000313" key="11">
    <source>
        <dbReference type="EMBL" id="MBE9070514.1"/>
    </source>
</evidence>
<evidence type="ECO:0000256" key="4">
    <source>
        <dbReference type="ARBA" id="ARBA00022741"/>
    </source>
</evidence>
<keyword evidence="4" id="KW-0547">Nucleotide-binding</keyword>
<dbReference type="EMBL" id="JADEXP010000450">
    <property type="protein sequence ID" value="MBE9070514.1"/>
    <property type="molecule type" value="Genomic_DNA"/>
</dbReference>
<dbReference type="SFLD" id="SFLDS00003">
    <property type="entry name" value="Haloacid_Dehalogenase"/>
    <property type="match status" value="1"/>
</dbReference>
<feature type="transmembrane region" description="Helical" evidence="9">
    <location>
        <begin position="878"/>
        <end position="899"/>
    </location>
</feature>
<comment type="caution">
    <text evidence="11">The sequence shown here is derived from an EMBL/GenBank/DDBJ whole genome shotgun (WGS) entry which is preliminary data.</text>
</comment>
<name>A0A928ZZR7_LEPEC</name>
<evidence type="ECO:0000256" key="8">
    <source>
        <dbReference type="ARBA" id="ARBA00023136"/>
    </source>
</evidence>
<dbReference type="SFLD" id="SFLDG00002">
    <property type="entry name" value="C1.7:_P-type_atpase_like"/>
    <property type="match status" value="1"/>
</dbReference>
<feature type="transmembrane region" description="Helical" evidence="9">
    <location>
        <begin position="851"/>
        <end position="872"/>
    </location>
</feature>
<dbReference type="InterPro" id="IPR050510">
    <property type="entry name" value="Cation_transp_ATPase_P-type"/>
</dbReference>
<dbReference type="AlphaFoldDB" id="A0A928ZZR7"/>
<evidence type="ECO:0000256" key="3">
    <source>
        <dbReference type="ARBA" id="ARBA00022692"/>
    </source>
</evidence>
<dbReference type="Pfam" id="PF00689">
    <property type="entry name" value="Cation_ATPase_C"/>
    <property type="match status" value="1"/>
</dbReference>
<dbReference type="SUPFAM" id="SSF81660">
    <property type="entry name" value="Metal cation-transporting ATPase, ATP-binding domain N"/>
    <property type="match status" value="1"/>
</dbReference>
<proteinExistence type="inferred from homology"/>
<dbReference type="GO" id="GO:0005886">
    <property type="term" value="C:plasma membrane"/>
    <property type="evidence" value="ECO:0007669"/>
    <property type="project" value="TreeGrafter"/>
</dbReference>
<keyword evidence="12" id="KW-1185">Reference proteome</keyword>